<evidence type="ECO:0000256" key="6">
    <source>
        <dbReference type="ARBA" id="ARBA00023136"/>
    </source>
</evidence>
<dbReference type="AlphaFoldDB" id="A0A5C7HVI5"/>
<dbReference type="InterPro" id="IPR011691">
    <property type="entry name" value="Vesicle_transpt_SFT2"/>
</dbReference>
<feature type="transmembrane region" description="Helical" evidence="8">
    <location>
        <begin position="201"/>
        <end position="220"/>
    </location>
</feature>
<name>A0A5C7HVI5_9ROSI</name>
<reference evidence="10" key="1">
    <citation type="journal article" date="2019" name="Gigascience">
        <title>De novo genome assembly of the endangered Acer yangbiense, a plant species with extremely small populations endemic to Yunnan Province, China.</title>
        <authorList>
            <person name="Yang J."/>
            <person name="Wariss H.M."/>
            <person name="Tao L."/>
            <person name="Zhang R."/>
            <person name="Yun Q."/>
            <person name="Hollingsworth P."/>
            <person name="Dao Z."/>
            <person name="Luo G."/>
            <person name="Guo H."/>
            <person name="Ma Y."/>
            <person name="Sun W."/>
        </authorList>
    </citation>
    <scope>NUCLEOTIDE SEQUENCE [LARGE SCALE GENOMIC DNA]</scope>
    <source>
        <strain evidence="10">cv. Malutang</strain>
    </source>
</reference>
<dbReference type="InterPro" id="IPR007305">
    <property type="entry name" value="Vesicle_transpt_Got1/SFT2"/>
</dbReference>
<dbReference type="GO" id="GO:0016020">
    <property type="term" value="C:membrane"/>
    <property type="evidence" value="ECO:0007669"/>
    <property type="project" value="UniProtKB-SubCell"/>
</dbReference>
<dbReference type="GO" id="GO:0005737">
    <property type="term" value="C:cytoplasm"/>
    <property type="evidence" value="ECO:0007669"/>
    <property type="project" value="UniProtKB-ARBA"/>
</dbReference>
<evidence type="ECO:0000256" key="5">
    <source>
        <dbReference type="ARBA" id="ARBA00022989"/>
    </source>
</evidence>
<sequence length="239" mass="26803">MEKMNHAFEKMKMLVGMEAEDEESAAVAESNNSLSFMDDFNRQCALTTKQVLFLVINADPSSRASVGNYKLMPGSGSRPLRNEFILCQADEEASRERISTVLTYTQRRLVLLRFYGFVICLVSGLACTLLSMLVFLHPIKFGITFTFGNLLSLGSTAFLIGPKRQVTMMLDPVRIYATAIYLASMIIALFCAFYVHNKLLTLLAIILEFGALIWYSLSYIPFARSMVSKVVVACFDTEF</sequence>
<evidence type="ECO:0000256" key="8">
    <source>
        <dbReference type="RuleBase" id="RU363111"/>
    </source>
</evidence>
<organism evidence="9 10">
    <name type="scientific">Acer yangbiense</name>
    <dbReference type="NCBI Taxonomy" id="1000413"/>
    <lineage>
        <taxon>Eukaryota</taxon>
        <taxon>Viridiplantae</taxon>
        <taxon>Streptophyta</taxon>
        <taxon>Embryophyta</taxon>
        <taxon>Tracheophyta</taxon>
        <taxon>Spermatophyta</taxon>
        <taxon>Magnoliopsida</taxon>
        <taxon>eudicotyledons</taxon>
        <taxon>Gunneridae</taxon>
        <taxon>Pentapetalae</taxon>
        <taxon>rosids</taxon>
        <taxon>malvids</taxon>
        <taxon>Sapindales</taxon>
        <taxon>Sapindaceae</taxon>
        <taxon>Hippocastanoideae</taxon>
        <taxon>Acereae</taxon>
        <taxon>Acer</taxon>
    </lineage>
</organism>
<dbReference type="GO" id="GO:0016192">
    <property type="term" value="P:vesicle-mediated transport"/>
    <property type="evidence" value="ECO:0007669"/>
    <property type="project" value="InterPro"/>
</dbReference>
<keyword evidence="5 8" id="KW-1133">Transmembrane helix</keyword>
<dbReference type="Proteomes" id="UP000323000">
    <property type="component" value="Chromosome 6"/>
</dbReference>
<protein>
    <recommendedName>
        <fullName evidence="8">Vesicle transport protein</fullName>
    </recommendedName>
</protein>
<dbReference type="GO" id="GO:0015031">
    <property type="term" value="P:protein transport"/>
    <property type="evidence" value="ECO:0007669"/>
    <property type="project" value="UniProtKB-KW"/>
</dbReference>
<dbReference type="PANTHER" id="PTHR23137:SF6">
    <property type="entry name" value="VESICLE TRANSPORT PROTEIN"/>
    <property type="match status" value="1"/>
</dbReference>
<dbReference type="GO" id="GO:0012505">
    <property type="term" value="C:endomembrane system"/>
    <property type="evidence" value="ECO:0007669"/>
    <property type="project" value="UniProtKB-ARBA"/>
</dbReference>
<keyword evidence="6 8" id="KW-0472">Membrane</keyword>
<feature type="transmembrane region" description="Helical" evidence="8">
    <location>
        <begin position="141"/>
        <end position="161"/>
    </location>
</feature>
<dbReference type="EMBL" id="VAHF01000006">
    <property type="protein sequence ID" value="TXG60202.1"/>
    <property type="molecule type" value="Genomic_DNA"/>
</dbReference>
<dbReference type="Pfam" id="PF04178">
    <property type="entry name" value="Got1"/>
    <property type="match status" value="1"/>
</dbReference>
<feature type="transmembrane region" description="Helical" evidence="8">
    <location>
        <begin position="114"/>
        <end position="135"/>
    </location>
</feature>
<dbReference type="OrthoDB" id="73614at2759"/>
<evidence type="ECO:0000256" key="2">
    <source>
        <dbReference type="ARBA" id="ARBA00022448"/>
    </source>
</evidence>
<evidence type="ECO:0000256" key="3">
    <source>
        <dbReference type="ARBA" id="ARBA00022692"/>
    </source>
</evidence>
<evidence type="ECO:0000313" key="9">
    <source>
        <dbReference type="EMBL" id="TXG60202.1"/>
    </source>
</evidence>
<keyword evidence="2 8" id="KW-0813">Transport</keyword>
<keyword evidence="4 8" id="KW-0653">Protein transport</keyword>
<dbReference type="PANTHER" id="PTHR23137">
    <property type="entry name" value="VESICLE TRANSPORT PROTEIN-RELATED"/>
    <property type="match status" value="1"/>
</dbReference>
<accession>A0A5C7HVI5</accession>
<comment type="function">
    <text evidence="8">May be involved in fusion of retrograde transport vesicles derived from an endocytic compartment with the Golgi complex.</text>
</comment>
<comment type="subcellular location">
    <subcellularLocation>
        <location evidence="1 8">Membrane</location>
        <topology evidence="1 8">Multi-pass membrane protein</topology>
    </subcellularLocation>
</comment>
<comment type="caution">
    <text evidence="9">The sequence shown here is derived from an EMBL/GenBank/DDBJ whole genome shotgun (WGS) entry which is preliminary data.</text>
</comment>
<keyword evidence="10" id="KW-1185">Reference proteome</keyword>
<evidence type="ECO:0000256" key="4">
    <source>
        <dbReference type="ARBA" id="ARBA00022927"/>
    </source>
</evidence>
<evidence type="ECO:0000313" key="10">
    <source>
        <dbReference type="Proteomes" id="UP000323000"/>
    </source>
</evidence>
<evidence type="ECO:0000256" key="7">
    <source>
        <dbReference type="ARBA" id="ARBA00025800"/>
    </source>
</evidence>
<evidence type="ECO:0000256" key="1">
    <source>
        <dbReference type="ARBA" id="ARBA00004141"/>
    </source>
</evidence>
<proteinExistence type="inferred from homology"/>
<comment type="similarity">
    <text evidence="7 8">Belongs to the SFT2 family.</text>
</comment>
<feature type="transmembrane region" description="Helical" evidence="8">
    <location>
        <begin position="173"/>
        <end position="195"/>
    </location>
</feature>
<keyword evidence="3 8" id="KW-0812">Transmembrane</keyword>
<gene>
    <name evidence="9" type="ORF">EZV62_014775</name>
</gene>